<protein>
    <submittedName>
        <fullName evidence="2">(spotted green pufferfish) hypothetical protein</fullName>
    </submittedName>
</protein>
<reference evidence="2" key="1">
    <citation type="journal article" date="2004" name="Nature">
        <title>Genome duplication in the teleost fish Tetraodon nigroviridis reveals the early vertebrate proto-karyotype.</title>
        <authorList>
            <person name="Jaillon O."/>
            <person name="Aury J.-M."/>
            <person name="Brunet F."/>
            <person name="Petit J.-L."/>
            <person name="Stange-Thomann N."/>
            <person name="Mauceli E."/>
            <person name="Bouneau L."/>
            <person name="Fischer C."/>
            <person name="Ozouf-Costaz C."/>
            <person name="Bernot A."/>
            <person name="Nicaud S."/>
            <person name="Jaffe D."/>
            <person name="Fisher S."/>
            <person name="Lutfalla G."/>
            <person name="Dossat C."/>
            <person name="Segurens B."/>
            <person name="Dasilva C."/>
            <person name="Salanoubat M."/>
            <person name="Levy M."/>
            <person name="Boudet N."/>
            <person name="Castellano S."/>
            <person name="Anthouard V."/>
            <person name="Jubin C."/>
            <person name="Castelli V."/>
            <person name="Katinka M."/>
            <person name="Vacherie B."/>
            <person name="Biemont C."/>
            <person name="Skalli Z."/>
            <person name="Cattolico L."/>
            <person name="Poulain J."/>
            <person name="De Berardinis V."/>
            <person name="Cruaud C."/>
            <person name="Duprat S."/>
            <person name="Brottier P."/>
            <person name="Coutanceau J.-P."/>
            <person name="Gouzy J."/>
            <person name="Parra G."/>
            <person name="Lardier G."/>
            <person name="Chapple C."/>
            <person name="McKernan K.J."/>
            <person name="McEwan P."/>
            <person name="Bosak S."/>
            <person name="Kellis M."/>
            <person name="Volff J.-N."/>
            <person name="Guigo R."/>
            <person name="Zody M.C."/>
            <person name="Mesirov J."/>
            <person name="Lindblad-Toh K."/>
            <person name="Birren B."/>
            <person name="Nusbaum C."/>
            <person name="Kahn D."/>
            <person name="Robinson-Rechavi M."/>
            <person name="Laudet V."/>
            <person name="Schachter V."/>
            <person name="Quetier F."/>
            <person name="Saurin W."/>
            <person name="Scarpelli C."/>
            <person name="Wincker P."/>
            <person name="Lander E.S."/>
            <person name="Weissenbach J."/>
            <person name="Roest Crollius H."/>
        </authorList>
    </citation>
    <scope>NUCLEOTIDE SEQUENCE [LARGE SCALE GENOMIC DNA]</scope>
</reference>
<feature type="region of interest" description="Disordered" evidence="1">
    <location>
        <begin position="69"/>
        <end position="99"/>
    </location>
</feature>
<dbReference type="EMBL" id="CAAE01011805">
    <property type="protein sequence ID" value="CAF94054.1"/>
    <property type="molecule type" value="Genomic_DNA"/>
</dbReference>
<accession>Q4SZ78</accession>
<sequence>MPRAFLVKKANVSPGKRNWSEVPDHERGDVYIPVSIFPSFQTMEAEASPAETTPLCLTKNCDVQAHAELPSSTTLGRPHSPAALPEEMSGVRKRSPPDSPTYIRSKIKVRKQEVDFYIYNNALNLITGFCLFQQHDQVSPTDFVHR</sequence>
<organism evidence="2">
    <name type="scientific">Tetraodon nigroviridis</name>
    <name type="common">Spotted green pufferfish</name>
    <name type="synonym">Chelonodon nigroviridis</name>
    <dbReference type="NCBI Taxonomy" id="99883"/>
    <lineage>
        <taxon>Eukaryota</taxon>
        <taxon>Metazoa</taxon>
        <taxon>Chordata</taxon>
        <taxon>Craniata</taxon>
        <taxon>Vertebrata</taxon>
        <taxon>Euteleostomi</taxon>
        <taxon>Actinopterygii</taxon>
        <taxon>Neopterygii</taxon>
        <taxon>Teleostei</taxon>
        <taxon>Neoteleostei</taxon>
        <taxon>Acanthomorphata</taxon>
        <taxon>Eupercaria</taxon>
        <taxon>Tetraodontiformes</taxon>
        <taxon>Tetradontoidea</taxon>
        <taxon>Tetraodontidae</taxon>
        <taxon>Tetraodon</taxon>
    </lineage>
</organism>
<reference evidence="2" key="2">
    <citation type="submission" date="2004-02" db="EMBL/GenBank/DDBJ databases">
        <authorList>
            <consortium name="Genoscope"/>
            <consortium name="Whitehead Institute Centre for Genome Research"/>
        </authorList>
    </citation>
    <scope>NUCLEOTIDE SEQUENCE</scope>
</reference>
<proteinExistence type="predicted"/>
<comment type="caution">
    <text evidence="2">The sequence shown here is derived from an EMBL/GenBank/DDBJ whole genome shotgun (WGS) entry which is preliminary data.</text>
</comment>
<dbReference type="AlphaFoldDB" id="Q4SZ78"/>
<gene>
    <name evidence="2" type="ORF">GSTENG00009977001</name>
</gene>
<dbReference type="KEGG" id="tng:GSTEN00009977G001"/>
<name>Q4SZ78_TETNG</name>
<evidence type="ECO:0000313" key="2">
    <source>
        <dbReference type="EMBL" id="CAF94054.1"/>
    </source>
</evidence>
<evidence type="ECO:0000256" key="1">
    <source>
        <dbReference type="SAM" id="MobiDB-lite"/>
    </source>
</evidence>